<reference evidence="1 2" key="1">
    <citation type="submission" date="2020-04" db="EMBL/GenBank/DDBJ databases">
        <title>Flammeovirga sp. SR4, a novel species isolated from seawater.</title>
        <authorList>
            <person name="Wang X."/>
        </authorList>
    </citation>
    <scope>NUCLEOTIDE SEQUENCE [LARGE SCALE GENOMIC DNA]</scope>
    <source>
        <strain evidence="1 2">SR4</strain>
    </source>
</reference>
<dbReference type="RefSeq" id="WP_168885777.1">
    <property type="nucleotide sequence ID" value="NZ_JABAIL010000033.1"/>
</dbReference>
<dbReference type="AlphaFoldDB" id="A0A7X8XZD6"/>
<accession>A0A7X8XZD6</accession>
<organism evidence="1 2">
    <name type="scientific">Flammeovirga agarivorans</name>
    <dbReference type="NCBI Taxonomy" id="2726742"/>
    <lineage>
        <taxon>Bacteria</taxon>
        <taxon>Pseudomonadati</taxon>
        <taxon>Bacteroidota</taxon>
        <taxon>Cytophagia</taxon>
        <taxon>Cytophagales</taxon>
        <taxon>Flammeovirgaceae</taxon>
        <taxon>Flammeovirga</taxon>
    </lineage>
</organism>
<protein>
    <submittedName>
        <fullName evidence="1">Uncharacterized protein</fullName>
    </submittedName>
</protein>
<keyword evidence="2" id="KW-1185">Reference proteome</keyword>
<name>A0A7X8XZD6_9BACT</name>
<proteinExistence type="predicted"/>
<gene>
    <name evidence="1" type="ORF">HGP29_27985</name>
</gene>
<dbReference type="EMBL" id="JABAIL010000033">
    <property type="protein sequence ID" value="NLR95072.1"/>
    <property type="molecule type" value="Genomic_DNA"/>
</dbReference>
<evidence type="ECO:0000313" key="1">
    <source>
        <dbReference type="EMBL" id="NLR95072.1"/>
    </source>
</evidence>
<sequence length="189" mass="22389">MGIEKYGFSQNWVKIGLIDLNEFPEQEKKFLSNSDNSYEHFRYELLESYLYNKSSFSDNEIHILLDLLQFEQDITMSQTFTFQLYKSTKVTLVQKELIGTQLSKLSEWGNKIVEREKITSSLKNMTEVNQEFFSKSVEFYIKYKDKVVIEFLIKYCNDQDQLKELLKLGLSKKLRNQLELILNSNKSSL</sequence>
<comment type="caution">
    <text evidence="1">The sequence shown here is derived from an EMBL/GenBank/DDBJ whole genome shotgun (WGS) entry which is preliminary data.</text>
</comment>
<evidence type="ECO:0000313" key="2">
    <source>
        <dbReference type="Proteomes" id="UP000585050"/>
    </source>
</evidence>
<dbReference type="Proteomes" id="UP000585050">
    <property type="component" value="Unassembled WGS sequence"/>
</dbReference>